<dbReference type="GO" id="GO:0016301">
    <property type="term" value="F:kinase activity"/>
    <property type="evidence" value="ECO:0007669"/>
    <property type="project" value="UniProtKB-KW"/>
</dbReference>
<accession>A0A6G4U332</accession>
<dbReference type="EMBL" id="JAAKZV010000105">
    <property type="protein sequence ID" value="NGN66669.1"/>
    <property type="molecule type" value="Genomic_DNA"/>
</dbReference>
<dbReference type="InterPro" id="IPR003018">
    <property type="entry name" value="GAF"/>
</dbReference>
<dbReference type="InterPro" id="IPR029016">
    <property type="entry name" value="GAF-like_dom_sf"/>
</dbReference>
<dbReference type="SUPFAM" id="SSF55781">
    <property type="entry name" value="GAF domain-like"/>
    <property type="match status" value="1"/>
</dbReference>
<dbReference type="Pfam" id="PF13185">
    <property type="entry name" value="GAF_2"/>
    <property type="match status" value="1"/>
</dbReference>
<evidence type="ECO:0000256" key="4">
    <source>
        <dbReference type="ARBA" id="ARBA00023163"/>
    </source>
</evidence>
<dbReference type="Proteomes" id="UP000481583">
    <property type="component" value="Unassembled WGS sequence"/>
</dbReference>
<gene>
    <name evidence="6" type="ORF">G5C51_22535</name>
</gene>
<dbReference type="Gene3D" id="3.30.450.40">
    <property type="match status" value="1"/>
</dbReference>
<dbReference type="Gene3D" id="1.10.10.10">
    <property type="entry name" value="Winged helix-like DNA-binding domain superfamily/Winged helix DNA-binding domain"/>
    <property type="match status" value="1"/>
</dbReference>
<sequence>MTTPGHHRLAAAFVDLTGGSNAPAGGSPFDVTALLRKLANHSAGLLGASAAYVLLAEAHGGSAVVPADPGTRLDGLAYELAGPARTCCDTGIPVPALALSSSAVQSRWPRFAAWAQGRGYAQVAVVPLRAHTETVGALALLAAPHRPLPDAELPVGQSLADVTALMIVRERERAESRALTDQLQHALTSRVAIEQAKGMLAVQHTLTPDEAFALLRGHARSRGRLLADVAHEVIDGNADLA</sequence>
<dbReference type="SUPFAM" id="SSF52172">
    <property type="entry name" value="CheY-like"/>
    <property type="match status" value="1"/>
</dbReference>
<evidence type="ECO:0000259" key="5">
    <source>
        <dbReference type="PROSITE" id="PS50921"/>
    </source>
</evidence>
<keyword evidence="1" id="KW-0808">Transferase</keyword>
<evidence type="ECO:0000313" key="7">
    <source>
        <dbReference type="Proteomes" id="UP000481583"/>
    </source>
</evidence>
<comment type="caution">
    <text evidence="6">The sequence shown here is derived from an EMBL/GenBank/DDBJ whole genome shotgun (WGS) entry which is preliminary data.</text>
</comment>
<dbReference type="AlphaFoldDB" id="A0A6G4U332"/>
<name>A0A6G4U332_9ACTN</name>
<keyword evidence="7" id="KW-1185">Reference proteome</keyword>
<keyword evidence="3" id="KW-0805">Transcription regulation</keyword>
<dbReference type="Pfam" id="PF03861">
    <property type="entry name" value="ANTAR"/>
    <property type="match status" value="1"/>
</dbReference>
<evidence type="ECO:0000256" key="1">
    <source>
        <dbReference type="ARBA" id="ARBA00022679"/>
    </source>
</evidence>
<dbReference type="InterPro" id="IPR036388">
    <property type="entry name" value="WH-like_DNA-bd_sf"/>
</dbReference>
<evidence type="ECO:0000313" key="6">
    <source>
        <dbReference type="EMBL" id="NGN66669.1"/>
    </source>
</evidence>
<keyword evidence="2" id="KW-0418">Kinase</keyword>
<reference evidence="6 7" key="1">
    <citation type="submission" date="2020-02" db="EMBL/GenBank/DDBJ databases">
        <title>Whole-genome analyses of novel actinobacteria.</title>
        <authorList>
            <person name="Sahin N."/>
        </authorList>
    </citation>
    <scope>NUCLEOTIDE SEQUENCE [LARGE SCALE GENOMIC DNA]</scope>
    <source>
        <strain evidence="6 7">A7024</strain>
    </source>
</reference>
<evidence type="ECO:0000256" key="2">
    <source>
        <dbReference type="ARBA" id="ARBA00022777"/>
    </source>
</evidence>
<dbReference type="RefSeq" id="WP_165239978.1">
    <property type="nucleotide sequence ID" value="NZ_JAAKZV010000105.1"/>
</dbReference>
<protein>
    <submittedName>
        <fullName evidence="6">GAF and ANTAR domain-containing protein</fullName>
    </submittedName>
</protein>
<proteinExistence type="predicted"/>
<dbReference type="PROSITE" id="PS50921">
    <property type="entry name" value="ANTAR"/>
    <property type="match status" value="1"/>
</dbReference>
<organism evidence="6 7">
    <name type="scientific">Streptomyces coryli</name>
    <dbReference type="NCBI Taxonomy" id="1128680"/>
    <lineage>
        <taxon>Bacteria</taxon>
        <taxon>Bacillati</taxon>
        <taxon>Actinomycetota</taxon>
        <taxon>Actinomycetes</taxon>
        <taxon>Kitasatosporales</taxon>
        <taxon>Streptomycetaceae</taxon>
        <taxon>Streptomyces</taxon>
    </lineage>
</organism>
<dbReference type="SMART" id="SM01012">
    <property type="entry name" value="ANTAR"/>
    <property type="match status" value="1"/>
</dbReference>
<dbReference type="InterPro" id="IPR011006">
    <property type="entry name" value="CheY-like_superfamily"/>
</dbReference>
<dbReference type="InterPro" id="IPR005561">
    <property type="entry name" value="ANTAR"/>
</dbReference>
<dbReference type="GO" id="GO:0003723">
    <property type="term" value="F:RNA binding"/>
    <property type="evidence" value="ECO:0007669"/>
    <property type="project" value="InterPro"/>
</dbReference>
<evidence type="ECO:0000256" key="3">
    <source>
        <dbReference type="ARBA" id="ARBA00023015"/>
    </source>
</evidence>
<feature type="domain" description="ANTAR" evidence="5">
    <location>
        <begin position="173"/>
        <end position="234"/>
    </location>
</feature>
<keyword evidence="4" id="KW-0804">Transcription</keyword>